<dbReference type="OrthoDB" id="2756589at2759"/>
<reference evidence="3 4" key="1">
    <citation type="journal article" date="2015" name="Biotechnol. Biofuels">
        <title>Enhanced degradation of softwood versus hardwood by the white-rot fungus Pycnoporus coccineus.</title>
        <authorList>
            <person name="Couturier M."/>
            <person name="Navarro D."/>
            <person name="Chevret D."/>
            <person name="Henrissat B."/>
            <person name="Piumi F."/>
            <person name="Ruiz-Duenas F.J."/>
            <person name="Martinez A.T."/>
            <person name="Grigoriev I.V."/>
            <person name="Riley R."/>
            <person name="Lipzen A."/>
            <person name="Berrin J.G."/>
            <person name="Master E.R."/>
            <person name="Rosso M.N."/>
        </authorList>
    </citation>
    <scope>NUCLEOTIDE SEQUENCE [LARGE SCALE GENOMIC DNA]</scope>
    <source>
        <strain evidence="3 4">BRFM310</strain>
    </source>
</reference>
<sequence length="623" mass="65872">MSTNNVNLGATAPQIWSCNWNWCSETFREGRDLGTHVAEVHFKHILQVKERDWDLYLRSSKGQSGATDSLISKTTPSTTPTSSRPIPPLPRNLSRKRPSPASTNDTTSPSANPAVISRTALFRPHTSSISPKSDNDATPPEESPPSPKRRRKSFATCAAQSSPMSTPSVPSVPPSPPLSNMITDAINAAGRLNSLSPHKRMAKLSESLGDVHAQSASSSSGYPRPLPRRTALGASPSPGRPGKLSQTTSFASAQAIEDALTQNLSPPVYPPASSKGRALSGSLQYPSQANSEGSNPRSQQPSPEDDSTGSYTAHGSHAVASMPLFNSTSDAGPPTQSSQNSSPVQPPSQQHPPVSSQPSPPVKVIPPLPRRRRVPSTAVSTAPAPPVTRVLRSRSKTPAPAPPAQTQTLQLPRRTTRSRASSVNSAAAHATVAPGTGDATSEEVKPKRARSKPPSESGSDMAGKGRARSRSQSRAPSIRPSTKTRANHGVGLPAVDEQPSDALPEDGAVECKPDPSVPDTLTPANHPNPHPKSSQSGVRSGTLYLPLPSQLSPSQQHFSQSVGIDKEIKRELIETAVDDHPSQPSQSQAQSSQMGTGYVEGYGFDMGSLVLQTQAPYHWSQSQ</sequence>
<organism evidence="3 4">
    <name type="scientific">Trametes coccinea (strain BRFM310)</name>
    <name type="common">Pycnoporus coccineus</name>
    <dbReference type="NCBI Taxonomy" id="1353009"/>
    <lineage>
        <taxon>Eukaryota</taxon>
        <taxon>Fungi</taxon>
        <taxon>Dikarya</taxon>
        <taxon>Basidiomycota</taxon>
        <taxon>Agaricomycotina</taxon>
        <taxon>Agaricomycetes</taxon>
        <taxon>Polyporales</taxon>
        <taxon>Polyporaceae</taxon>
        <taxon>Trametes</taxon>
    </lineage>
</organism>
<feature type="compositionally biased region" description="Polar residues" evidence="1">
    <location>
        <begin position="100"/>
        <end position="111"/>
    </location>
</feature>
<proteinExistence type="predicted"/>
<feature type="compositionally biased region" description="Low complexity" evidence="1">
    <location>
        <begin position="582"/>
        <end position="593"/>
    </location>
</feature>
<dbReference type="PROSITE" id="PS00028">
    <property type="entry name" value="ZINC_FINGER_C2H2_1"/>
    <property type="match status" value="1"/>
</dbReference>
<feature type="compositionally biased region" description="Low complexity" evidence="1">
    <location>
        <begin position="472"/>
        <end position="481"/>
    </location>
</feature>
<feature type="region of interest" description="Disordered" evidence="1">
    <location>
        <begin position="576"/>
        <end position="596"/>
    </location>
</feature>
<feature type="compositionally biased region" description="Low complexity" evidence="1">
    <location>
        <begin position="69"/>
        <end position="84"/>
    </location>
</feature>
<feature type="region of interest" description="Disordered" evidence="1">
    <location>
        <begin position="61"/>
        <end position="562"/>
    </location>
</feature>
<protein>
    <recommendedName>
        <fullName evidence="2">C2H2-type domain-containing protein</fullName>
    </recommendedName>
</protein>
<dbReference type="Proteomes" id="UP000193067">
    <property type="component" value="Unassembled WGS sequence"/>
</dbReference>
<feature type="compositionally biased region" description="Low complexity" evidence="1">
    <location>
        <begin position="404"/>
        <end position="433"/>
    </location>
</feature>
<dbReference type="STRING" id="1353009.A0A1Y2IBH8"/>
<feature type="compositionally biased region" description="Pro residues" evidence="1">
    <location>
        <begin position="358"/>
        <end position="368"/>
    </location>
</feature>
<feature type="compositionally biased region" description="Low complexity" evidence="1">
    <location>
        <begin position="545"/>
        <end position="556"/>
    </location>
</feature>
<evidence type="ECO:0000313" key="3">
    <source>
        <dbReference type="EMBL" id="OSC98477.1"/>
    </source>
</evidence>
<dbReference type="InterPro" id="IPR013087">
    <property type="entry name" value="Znf_C2H2_type"/>
</dbReference>
<name>A0A1Y2IBH8_TRAC3</name>
<evidence type="ECO:0000256" key="1">
    <source>
        <dbReference type="SAM" id="MobiDB-lite"/>
    </source>
</evidence>
<evidence type="ECO:0000313" key="4">
    <source>
        <dbReference type="Proteomes" id="UP000193067"/>
    </source>
</evidence>
<keyword evidence="4" id="KW-1185">Reference proteome</keyword>
<feature type="compositionally biased region" description="Low complexity" evidence="1">
    <location>
        <begin position="333"/>
        <end position="343"/>
    </location>
</feature>
<dbReference type="EMBL" id="KZ084138">
    <property type="protein sequence ID" value="OSC98477.1"/>
    <property type="molecule type" value="Genomic_DNA"/>
</dbReference>
<evidence type="ECO:0000259" key="2">
    <source>
        <dbReference type="PROSITE" id="PS00028"/>
    </source>
</evidence>
<accession>A0A1Y2IBH8</accession>
<dbReference type="AlphaFoldDB" id="A0A1Y2IBH8"/>
<feature type="domain" description="C2H2-type" evidence="2">
    <location>
        <begin position="18"/>
        <end position="41"/>
    </location>
</feature>
<gene>
    <name evidence="3" type="ORF">PYCCODRAFT_1439341</name>
</gene>
<feature type="compositionally biased region" description="Polar residues" evidence="1">
    <location>
        <begin position="281"/>
        <end position="313"/>
    </location>
</feature>